<proteinExistence type="predicted"/>
<dbReference type="PROSITE" id="PS51387">
    <property type="entry name" value="FAD_PCMH"/>
    <property type="match status" value="1"/>
</dbReference>
<comment type="caution">
    <text evidence="4">The sequence shown here is derived from an EMBL/GenBank/DDBJ whole genome shotgun (WGS) entry which is preliminary data.</text>
</comment>
<keyword evidence="5" id="KW-1185">Reference proteome</keyword>
<organism evidence="4 5">
    <name type="scientific">Microvirga terricola</name>
    <dbReference type="NCBI Taxonomy" id="2719797"/>
    <lineage>
        <taxon>Bacteria</taxon>
        <taxon>Pseudomonadati</taxon>
        <taxon>Pseudomonadota</taxon>
        <taxon>Alphaproteobacteria</taxon>
        <taxon>Hyphomicrobiales</taxon>
        <taxon>Methylobacteriaceae</taxon>
        <taxon>Microvirga</taxon>
    </lineage>
</organism>
<dbReference type="RefSeq" id="WP_167673979.1">
    <property type="nucleotide sequence ID" value="NZ_JAATJS010000006.1"/>
</dbReference>
<dbReference type="InterPro" id="IPR006094">
    <property type="entry name" value="Oxid_FAD_bind_N"/>
</dbReference>
<dbReference type="Gene3D" id="1.10.45.10">
    <property type="entry name" value="Vanillyl-alcohol Oxidase, Chain A, domain 4"/>
    <property type="match status" value="1"/>
</dbReference>
<evidence type="ECO:0000313" key="4">
    <source>
        <dbReference type="EMBL" id="NIX78062.1"/>
    </source>
</evidence>
<reference evidence="4 5" key="1">
    <citation type="submission" date="2020-03" db="EMBL/GenBank/DDBJ databases">
        <title>The genome sequence of Microvirga sp. c23x22.</title>
        <authorList>
            <person name="Zhang X."/>
        </authorList>
    </citation>
    <scope>NUCLEOTIDE SEQUENCE [LARGE SCALE GENOMIC DNA]</scope>
    <source>
        <strain evidence="5">c23x22</strain>
    </source>
</reference>
<dbReference type="InterPro" id="IPR016171">
    <property type="entry name" value="Vanillyl_alc_oxidase_C-sub2"/>
</dbReference>
<dbReference type="SUPFAM" id="SSF56176">
    <property type="entry name" value="FAD-binding/transporter-associated domain-like"/>
    <property type="match status" value="1"/>
</dbReference>
<dbReference type="InterPro" id="IPR016164">
    <property type="entry name" value="FAD-linked_Oxase-like_C"/>
</dbReference>
<dbReference type="Proteomes" id="UP000707352">
    <property type="component" value="Unassembled WGS sequence"/>
</dbReference>
<dbReference type="EC" id="1.1.99.14" evidence="4"/>
<evidence type="ECO:0000259" key="3">
    <source>
        <dbReference type="PROSITE" id="PS51387"/>
    </source>
</evidence>
<keyword evidence="2" id="KW-0274">FAD</keyword>
<dbReference type="GO" id="GO:0019154">
    <property type="term" value="F:glycolate dehydrogenase activity"/>
    <property type="evidence" value="ECO:0007669"/>
    <property type="project" value="UniProtKB-EC"/>
</dbReference>
<feature type="domain" description="FAD-binding PCMH-type" evidence="3">
    <location>
        <begin position="1"/>
        <end position="181"/>
    </location>
</feature>
<evidence type="ECO:0000256" key="2">
    <source>
        <dbReference type="ARBA" id="ARBA00022827"/>
    </source>
</evidence>
<dbReference type="Pfam" id="PF01565">
    <property type="entry name" value="FAD_binding_4"/>
    <property type="match status" value="1"/>
</dbReference>
<dbReference type="InterPro" id="IPR016166">
    <property type="entry name" value="FAD-bd_PCMH"/>
</dbReference>
<dbReference type="SUPFAM" id="SSF55103">
    <property type="entry name" value="FAD-linked oxidases, C-terminal domain"/>
    <property type="match status" value="1"/>
</dbReference>
<name>A0ABX0VE04_9HYPH</name>
<keyword evidence="4" id="KW-0560">Oxidoreductase</keyword>
<dbReference type="PANTHER" id="PTHR11748">
    <property type="entry name" value="D-LACTATE DEHYDROGENASE"/>
    <property type="match status" value="1"/>
</dbReference>
<sequence>MSIHTPGNELEASSVIREAAARGTQLHVLGAGTKAAIGRPVDAENGISSRALSGITLYEPAELVISARSGTPVSEVVKTLAAKGQELPFEPMDYRALLGAQDEPTIGAVAAMNLSGPRRIMAGAARDSLIGVRFVNGQGEVVKSGGRVMKNVTGLDLVKLMAGSWGTLGFLTEVTFKVLPKHERMSTLLLRGLDDKRAIQALSEALGSPYDITGAAHLPAPDLQGARTLIRLEGFSVSVDYRLGELRRLLKRFGTGDILEGRGAEAIWQSVRDVTVMPDRAERAIWRVSTAPTRGPDFTAWLSKSIDAQWFYDWGGGLIWIATPLVADFGAAAMREATKVFGGHATLVRAPAEARSQLAVFEPLSDAVMTLTRGIKASFDPAGILNPGRMYAGV</sequence>
<evidence type="ECO:0000313" key="5">
    <source>
        <dbReference type="Proteomes" id="UP000707352"/>
    </source>
</evidence>
<dbReference type="EMBL" id="JAATJS010000006">
    <property type="protein sequence ID" value="NIX78062.1"/>
    <property type="molecule type" value="Genomic_DNA"/>
</dbReference>
<dbReference type="InterPro" id="IPR036318">
    <property type="entry name" value="FAD-bd_PCMH-like_sf"/>
</dbReference>
<accession>A0ABX0VE04</accession>
<keyword evidence="1" id="KW-0285">Flavoprotein</keyword>
<dbReference type="InterPro" id="IPR016169">
    <property type="entry name" value="FAD-bd_PCMH_sub2"/>
</dbReference>
<evidence type="ECO:0000256" key="1">
    <source>
        <dbReference type="ARBA" id="ARBA00022630"/>
    </source>
</evidence>
<gene>
    <name evidence="4" type="primary">glcE</name>
    <name evidence="4" type="ORF">HB375_15800</name>
</gene>
<protein>
    <submittedName>
        <fullName evidence="4">Glycolate oxidase subunit GlcE</fullName>
        <ecNumber evidence="4">1.1.99.14</ecNumber>
    </submittedName>
</protein>
<dbReference type="Gene3D" id="3.30.465.10">
    <property type="match status" value="1"/>
</dbReference>
<dbReference type="PANTHER" id="PTHR11748:SF103">
    <property type="entry name" value="GLYCOLATE OXIDASE SUBUNIT GLCE"/>
    <property type="match status" value="1"/>
</dbReference>
<dbReference type="NCBIfam" id="NF008439">
    <property type="entry name" value="PRK11282.1"/>
    <property type="match status" value="1"/>
</dbReference>